<evidence type="ECO:0000313" key="3">
    <source>
        <dbReference type="Proteomes" id="UP000095746"/>
    </source>
</evidence>
<dbReference type="EMBL" id="CYZT01000768">
    <property type="protein sequence ID" value="CUQ20511.1"/>
    <property type="molecule type" value="Genomic_DNA"/>
</dbReference>
<feature type="compositionally biased region" description="Low complexity" evidence="1">
    <location>
        <begin position="45"/>
        <end position="54"/>
    </location>
</feature>
<feature type="region of interest" description="Disordered" evidence="1">
    <location>
        <begin position="28"/>
        <end position="89"/>
    </location>
</feature>
<dbReference type="Proteomes" id="UP000095746">
    <property type="component" value="Unassembled WGS sequence"/>
</dbReference>
<sequence>MKMTTQLVLAMEPASLRRAWLMRRASRPTWESPMSPSISARGVRAATESTTTTSMAPERTRASQISRPCSPVSGWEISMESMSTPRARA</sequence>
<organism evidence="2 3">
    <name type="scientific">Flavonifractor plautii</name>
    <name type="common">Fusobacterium plautii</name>
    <dbReference type="NCBI Taxonomy" id="292800"/>
    <lineage>
        <taxon>Bacteria</taxon>
        <taxon>Bacillati</taxon>
        <taxon>Bacillota</taxon>
        <taxon>Clostridia</taxon>
        <taxon>Eubacteriales</taxon>
        <taxon>Oscillospiraceae</taxon>
        <taxon>Flavonifractor</taxon>
    </lineage>
</organism>
<reference evidence="2 3" key="1">
    <citation type="submission" date="2015-09" db="EMBL/GenBank/DDBJ databases">
        <authorList>
            <consortium name="Pathogen Informatics"/>
        </authorList>
    </citation>
    <scope>NUCLEOTIDE SEQUENCE [LARGE SCALE GENOMIC DNA]</scope>
    <source>
        <strain evidence="2 3">2789STDY5608854</strain>
    </source>
</reference>
<gene>
    <name evidence="2" type="ORF">ERS852411_04102</name>
</gene>
<evidence type="ECO:0000256" key="1">
    <source>
        <dbReference type="SAM" id="MobiDB-lite"/>
    </source>
</evidence>
<dbReference type="AlphaFoldDB" id="A0A174UIG5"/>
<evidence type="ECO:0000313" key="2">
    <source>
        <dbReference type="EMBL" id="CUQ20511.1"/>
    </source>
</evidence>
<name>A0A174UIG5_FLAPL</name>
<proteinExistence type="predicted"/>
<accession>A0A174UIG5</accession>
<protein>
    <submittedName>
        <fullName evidence="2">Uncharacterized protein</fullName>
    </submittedName>
</protein>
<feature type="compositionally biased region" description="Polar residues" evidence="1">
    <location>
        <begin position="80"/>
        <end position="89"/>
    </location>
</feature>